<proteinExistence type="predicted"/>
<comment type="caution">
    <text evidence="2">The sequence shown here is derived from an EMBL/GenBank/DDBJ whole genome shotgun (WGS) entry which is preliminary data.</text>
</comment>
<dbReference type="Proteomes" id="UP000681967">
    <property type="component" value="Unassembled WGS sequence"/>
</dbReference>
<accession>A0A8S2Q2K0</accession>
<feature type="region of interest" description="Disordered" evidence="1">
    <location>
        <begin position="1"/>
        <end position="47"/>
    </location>
</feature>
<name>A0A8S2Q2K0_9BILA</name>
<protein>
    <submittedName>
        <fullName evidence="2">Uncharacterized protein</fullName>
    </submittedName>
</protein>
<reference evidence="2" key="1">
    <citation type="submission" date="2021-02" db="EMBL/GenBank/DDBJ databases">
        <authorList>
            <person name="Nowell W R."/>
        </authorList>
    </citation>
    <scope>NUCLEOTIDE SEQUENCE</scope>
</reference>
<gene>
    <name evidence="2" type="ORF">BYL167_LOCUS18078</name>
</gene>
<sequence>MGCNSSLPPTTVAQPLHQATGEKQRKLQPETIVKYDPTTPADPTAKKLPAEPVVTFVPNREKLFKNRIGSELPSKHDILQ</sequence>
<evidence type="ECO:0000313" key="2">
    <source>
        <dbReference type="EMBL" id="CAF4081173.1"/>
    </source>
</evidence>
<dbReference type="EMBL" id="CAJOBH010007333">
    <property type="protein sequence ID" value="CAF4081173.1"/>
    <property type="molecule type" value="Genomic_DNA"/>
</dbReference>
<organism evidence="2 3">
    <name type="scientific">Rotaria magnacalcarata</name>
    <dbReference type="NCBI Taxonomy" id="392030"/>
    <lineage>
        <taxon>Eukaryota</taxon>
        <taxon>Metazoa</taxon>
        <taxon>Spiralia</taxon>
        <taxon>Gnathifera</taxon>
        <taxon>Rotifera</taxon>
        <taxon>Eurotatoria</taxon>
        <taxon>Bdelloidea</taxon>
        <taxon>Philodinida</taxon>
        <taxon>Philodinidae</taxon>
        <taxon>Rotaria</taxon>
    </lineage>
</organism>
<evidence type="ECO:0000313" key="3">
    <source>
        <dbReference type="Proteomes" id="UP000681967"/>
    </source>
</evidence>
<dbReference type="AlphaFoldDB" id="A0A8S2Q2K0"/>
<feature type="compositionally biased region" description="Polar residues" evidence="1">
    <location>
        <begin position="1"/>
        <end position="13"/>
    </location>
</feature>
<evidence type="ECO:0000256" key="1">
    <source>
        <dbReference type="SAM" id="MobiDB-lite"/>
    </source>
</evidence>